<name>A0A9W6Q1C8_9ACTN</name>
<evidence type="ECO:0000259" key="4">
    <source>
        <dbReference type="Pfam" id="PF16640"/>
    </source>
</evidence>
<evidence type="ECO:0000313" key="6">
    <source>
        <dbReference type="Proteomes" id="UP001165041"/>
    </source>
</evidence>
<reference evidence="5" key="1">
    <citation type="submission" date="2023-02" db="EMBL/GenBank/DDBJ databases">
        <title>Kitasatospora phosalacinea NBRC 14627.</title>
        <authorList>
            <person name="Ichikawa N."/>
            <person name="Sato H."/>
            <person name="Tonouchi N."/>
        </authorList>
    </citation>
    <scope>NUCLEOTIDE SEQUENCE</scope>
    <source>
        <strain evidence="5">NBRC 14627</strain>
    </source>
</reference>
<evidence type="ECO:0000313" key="5">
    <source>
        <dbReference type="EMBL" id="GLW68159.1"/>
    </source>
</evidence>
<protein>
    <recommendedName>
        <fullName evidence="4">Bacterial Ig-like domain-containing protein</fullName>
    </recommendedName>
</protein>
<dbReference type="EMBL" id="BSSA01000001">
    <property type="protein sequence ID" value="GLW68159.1"/>
    <property type="molecule type" value="Genomic_DNA"/>
</dbReference>
<accession>A0A9W6Q1C8</accession>
<proteinExistence type="predicted"/>
<keyword evidence="3" id="KW-0472">Membrane</keyword>
<evidence type="ECO:0000256" key="1">
    <source>
        <dbReference type="ARBA" id="ARBA00004196"/>
    </source>
</evidence>
<evidence type="ECO:0000256" key="3">
    <source>
        <dbReference type="SAM" id="Phobius"/>
    </source>
</evidence>
<dbReference type="NCBIfam" id="TIGR02543">
    <property type="entry name" value="List_Bact_rpt"/>
    <property type="match status" value="1"/>
</dbReference>
<feature type="compositionally biased region" description="Pro residues" evidence="2">
    <location>
        <begin position="295"/>
        <end position="327"/>
    </location>
</feature>
<comment type="subcellular location">
    <subcellularLocation>
        <location evidence="1">Cell envelope</location>
    </subcellularLocation>
</comment>
<comment type="caution">
    <text evidence="5">The sequence shown here is derived from an EMBL/GenBank/DDBJ whole genome shotgun (WGS) entry which is preliminary data.</text>
</comment>
<dbReference type="GO" id="GO:0005975">
    <property type="term" value="P:carbohydrate metabolic process"/>
    <property type="evidence" value="ECO:0007669"/>
    <property type="project" value="UniProtKB-ARBA"/>
</dbReference>
<dbReference type="Proteomes" id="UP001165041">
    <property type="component" value="Unassembled WGS sequence"/>
</dbReference>
<dbReference type="Pfam" id="PF16640">
    <property type="entry name" value="Big_3_5"/>
    <property type="match status" value="1"/>
</dbReference>
<feature type="region of interest" description="Disordered" evidence="2">
    <location>
        <begin position="278"/>
        <end position="346"/>
    </location>
</feature>
<dbReference type="InterPro" id="IPR032109">
    <property type="entry name" value="Big_3_5"/>
</dbReference>
<feature type="transmembrane region" description="Helical" evidence="3">
    <location>
        <begin position="347"/>
        <end position="368"/>
    </location>
</feature>
<evidence type="ECO:0000256" key="2">
    <source>
        <dbReference type="SAM" id="MobiDB-lite"/>
    </source>
</evidence>
<gene>
    <name evidence="5" type="ORF">Kpho02_04580</name>
</gene>
<dbReference type="InterPro" id="IPR013378">
    <property type="entry name" value="InlB-like_B-rpt"/>
</dbReference>
<dbReference type="Pfam" id="PF09479">
    <property type="entry name" value="Flg_new"/>
    <property type="match status" value="1"/>
</dbReference>
<organism evidence="5 6">
    <name type="scientific">Kitasatospora phosalacinea</name>
    <dbReference type="NCBI Taxonomy" id="2065"/>
    <lineage>
        <taxon>Bacteria</taxon>
        <taxon>Bacillati</taxon>
        <taxon>Actinomycetota</taxon>
        <taxon>Actinomycetes</taxon>
        <taxon>Kitasatosporales</taxon>
        <taxon>Streptomycetaceae</taxon>
        <taxon>Kitasatospora</taxon>
    </lineage>
</organism>
<dbReference type="InterPro" id="IPR042229">
    <property type="entry name" value="Listeria/Bacterioides_rpt_sf"/>
</dbReference>
<feature type="compositionally biased region" description="Gly residues" evidence="2">
    <location>
        <begin position="337"/>
        <end position="346"/>
    </location>
</feature>
<dbReference type="GO" id="GO:0030313">
    <property type="term" value="C:cell envelope"/>
    <property type="evidence" value="ECO:0007669"/>
    <property type="project" value="UniProtKB-SubCell"/>
</dbReference>
<dbReference type="Gene3D" id="2.60.40.10">
    <property type="entry name" value="Immunoglobulins"/>
    <property type="match status" value="1"/>
</dbReference>
<keyword evidence="3" id="KW-0812">Transmembrane</keyword>
<feature type="domain" description="Bacterial Ig-like" evidence="4">
    <location>
        <begin position="215"/>
        <end position="292"/>
    </location>
</feature>
<dbReference type="Gene3D" id="2.60.40.4270">
    <property type="entry name" value="Listeria-Bacteroides repeat domain"/>
    <property type="match status" value="1"/>
</dbReference>
<sequence>MVTATATTSGAGIGGGQAGAGGTVVLEGGTVTAANKAAYDSSAVGQGAVAGSAFGSLDVRAPAVLIVPGGAALRVPAGVTVTGDGSLRSGGTGNGLVVNNGAIQLPTDGVQWQQLGVKPHNFLVTFDANGGTPTEAVRVFATSFAAGARTVPAPPTRAGFTFTGWNTAADGSGRPVEIGPDTPLDADRTVHAQWAADTVTALVPRGTPEEGVDLPVDLRVTARDAAAGTPPGTVTLYVDGTAVGTATLDADGRAVLTYPHPTAGTHVLHAVYAPSGSEWRASRSPDVPVEVTTPSPSPSPSPSPTPKPSPSPSPEPTPSPTPHPGPTDRPRPHHHGGGLPPTGAGGIGTVAAGTALSVLLGVGVLLFARNRRRREGR</sequence>
<keyword evidence="3" id="KW-1133">Transmembrane helix</keyword>
<dbReference type="InterPro" id="IPR013783">
    <property type="entry name" value="Ig-like_fold"/>
</dbReference>
<dbReference type="RefSeq" id="WP_285732866.1">
    <property type="nucleotide sequence ID" value="NZ_BSSA01000001.1"/>
</dbReference>
<dbReference type="AlphaFoldDB" id="A0A9W6Q1C8"/>